<dbReference type="InterPro" id="IPR006390">
    <property type="entry name" value="DHP_synth_dom"/>
</dbReference>
<keyword evidence="5" id="KW-0808">Transferase</keyword>
<evidence type="ECO:0000256" key="3">
    <source>
        <dbReference type="ARBA" id="ARBA00004763"/>
    </source>
</evidence>
<evidence type="ECO:0000313" key="10">
    <source>
        <dbReference type="EMBL" id="SDC15597.1"/>
    </source>
</evidence>
<dbReference type="Pfam" id="PF00809">
    <property type="entry name" value="Pterin_bind"/>
    <property type="match status" value="1"/>
</dbReference>
<organism evidence="10 11">
    <name type="scientific">Williamwhitmania taraxaci</name>
    <dbReference type="NCBI Taxonomy" id="1640674"/>
    <lineage>
        <taxon>Bacteria</taxon>
        <taxon>Pseudomonadati</taxon>
        <taxon>Bacteroidota</taxon>
        <taxon>Bacteroidia</taxon>
        <taxon>Bacteroidales</taxon>
        <taxon>Williamwhitmaniaceae</taxon>
        <taxon>Williamwhitmania</taxon>
    </lineage>
</organism>
<dbReference type="Gene3D" id="3.20.20.20">
    <property type="entry name" value="Dihydropteroate synthase-like"/>
    <property type="match status" value="1"/>
</dbReference>
<dbReference type="PROSITE" id="PS50972">
    <property type="entry name" value="PTERIN_BINDING"/>
    <property type="match status" value="1"/>
</dbReference>
<dbReference type="EMBL" id="FMYP01000019">
    <property type="protein sequence ID" value="SDC15597.1"/>
    <property type="molecule type" value="Genomic_DNA"/>
</dbReference>
<evidence type="ECO:0000256" key="6">
    <source>
        <dbReference type="ARBA" id="ARBA00022723"/>
    </source>
</evidence>
<dbReference type="GO" id="GO:0046872">
    <property type="term" value="F:metal ion binding"/>
    <property type="evidence" value="ECO:0007669"/>
    <property type="project" value="UniProtKB-KW"/>
</dbReference>
<keyword evidence="8" id="KW-0289">Folate biosynthesis</keyword>
<dbReference type="RefSeq" id="WP_092437265.1">
    <property type="nucleotide sequence ID" value="NZ_FMYP01000019.1"/>
</dbReference>
<dbReference type="PANTHER" id="PTHR20941:SF1">
    <property type="entry name" value="FOLIC ACID SYNTHESIS PROTEIN FOL1"/>
    <property type="match status" value="1"/>
</dbReference>
<comment type="cofactor">
    <cofactor evidence="2">
        <name>Mg(2+)</name>
        <dbReference type="ChEBI" id="CHEBI:18420"/>
    </cofactor>
</comment>
<evidence type="ECO:0000256" key="4">
    <source>
        <dbReference type="ARBA" id="ARBA00012458"/>
    </source>
</evidence>
<dbReference type="GO" id="GO:0046656">
    <property type="term" value="P:folic acid biosynthetic process"/>
    <property type="evidence" value="ECO:0007669"/>
    <property type="project" value="UniProtKB-KW"/>
</dbReference>
<dbReference type="InterPro" id="IPR045031">
    <property type="entry name" value="DHP_synth-like"/>
</dbReference>
<reference evidence="10 11" key="1">
    <citation type="submission" date="2016-09" db="EMBL/GenBank/DDBJ databases">
        <authorList>
            <person name="Capua I."/>
            <person name="De Benedictis P."/>
            <person name="Joannis T."/>
            <person name="Lombin L.H."/>
            <person name="Cattoli G."/>
        </authorList>
    </citation>
    <scope>NUCLEOTIDE SEQUENCE [LARGE SCALE GENOMIC DNA]</scope>
    <source>
        <strain evidence="10 11">A7P-90m</strain>
    </source>
</reference>
<name>A0A1G6JAD0_9BACT</name>
<accession>A0A1G6JAD0</accession>
<dbReference type="Proteomes" id="UP000199452">
    <property type="component" value="Unassembled WGS sequence"/>
</dbReference>
<evidence type="ECO:0000256" key="7">
    <source>
        <dbReference type="ARBA" id="ARBA00022842"/>
    </source>
</evidence>
<protein>
    <recommendedName>
        <fullName evidence="4">dihydropteroate synthase</fullName>
        <ecNumber evidence="4">2.5.1.15</ecNumber>
    </recommendedName>
</protein>
<evidence type="ECO:0000256" key="1">
    <source>
        <dbReference type="ARBA" id="ARBA00000012"/>
    </source>
</evidence>
<dbReference type="EC" id="2.5.1.15" evidence="4"/>
<dbReference type="PANTHER" id="PTHR20941">
    <property type="entry name" value="FOLATE SYNTHESIS PROTEINS"/>
    <property type="match status" value="1"/>
</dbReference>
<dbReference type="GO" id="GO:0004156">
    <property type="term" value="F:dihydropteroate synthase activity"/>
    <property type="evidence" value="ECO:0007669"/>
    <property type="project" value="UniProtKB-EC"/>
</dbReference>
<comment type="pathway">
    <text evidence="3">Cofactor biosynthesis; tetrahydrofolate biosynthesis; 7,8-dihydrofolate from 2-amino-4-hydroxy-6-hydroxymethyl-7,8-dihydropteridine diphosphate and 4-aminobenzoate: step 1/2.</text>
</comment>
<dbReference type="AlphaFoldDB" id="A0A1G6JAD0"/>
<sequence length="290" mass="32286">MENIASYFLKKVTITCGGKLLDLSNPVVMGIINVTPDSFYIGSRFSSAGRAVREVGKMLQEGARIIDVGAYSSRPGAKDISSKEELARLSPVIKAIRKSFPEAILSVDTFRSEVARRMVEDFGVAMVNDISGGELDPAMFQTVADLNVPYILMHMKGNPLTMQNRPTYENLEQELILYFSEKLKALNLLGVKDVILDPGFGFGKTVDHNFELLARLNDFRVFDLPILAGFSRKSMVYKTIDTTPEGSLNGTTVLNTIALLKGVSILRVHDVKEAIETIQLLDRYKKFRHF</sequence>
<dbReference type="NCBIfam" id="TIGR01496">
    <property type="entry name" value="DHPS"/>
    <property type="match status" value="1"/>
</dbReference>
<proteinExistence type="predicted"/>
<dbReference type="SUPFAM" id="SSF51717">
    <property type="entry name" value="Dihydropteroate synthetase-like"/>
    <property type="match status" value="1"/>
</dbReference>
<dbReference type="PROSITE" id="PS00793">
    <property type="entry name" value="DHPS_2"/>
    <property type="match status" value="1"/>
</dbReference>
<gene>
    <name evidence="10" type="ORF">SAMN05216323_101924</name>
</gene>
<feature type="domain" description="Pterin-binding" evidence="9">
    <location>
        <begin position="26"/>
        <end position="279"/>
    </location>
</feature>
<dbReference type="InterPro" id="IPR011005">
    <property type="entry name" value="Dihydropteroate_synth-like_sf"/>
</dbReference>
<evidence type="ECO:0000256" key="8">
    <source>
        <dbReference type="ARBA" id="ARBA00022909"/>
    </source>
</evidence>
<dbReference type="InterPro" id="IPR000489">
    <property type="entry name" value="Pterin-binding_dom"/>
</dbReference>
<dbReference type="STRING" id="1640674.SAMN05216323_101924"/>
<evidence type="ECO:0000256" key="2">
    <source>
        <dbReference type="ARBA" id="ARBA00001946"/>
    </source>
</evidence>
<dbReference type="GO" id="GO:0046654">
    <property type="term" value="P:tetrahydrofolate biosynthetic process"/>
    <property type="evidence" value="ECO:0007669"/>
    <property type="project" value="TreeGrafter"/>
</dbReference>
<keyword evidence="6" id="KW-0479">Metal-binding</keyword>
<keyword evidence="11" id="KW-1185">Reference proteome</keyword>
<dbReference type="OrthoDB" id="9811744at2"/>
<evidence type="ECO:0000313" key="11">
    <source>
        <dbReference type="Proteomes" id="UP000199452"/>
    </source>
</evidence>
<evidence type="ECO:0000259" key="9">
    <source>
        <dbReference type="PROSITE" id="PS50972"/>
    </source>
</evidence>
<comment type="catalytic activity">
    <reaction evidence="1">
        <text>(7,8-dihydropterin-6-yl)methyl diphosphate + 4-aminobenzoate = 7,8-dihydropteroate + diphosphate</text>
        <dbReference type="Rhea" id="RHEA:19949"/>
        <dbReference type="ChEBI" id="CHEBI:17836"/>
        <dbReference type="ChEBI" id="CHEBI:17839"/>
        <dbReference type="ChEBI" id="CHEBI:33019"/>
        <dbReference type="ChEBI" id="CHEBI:72950"/>
        <dbReference type="EC" id="2.5.1.15"/>
    </reaction>
</comment>
<evidence type="ECO:0000256" key="5">
    <source>
        <dbReference type="ARBA" id="ARBA00022679"/>
    </source>
</evidence>
<dbReference type="CDD" id="cd00739">
    <property type="entry name" value="DHPS"/>
    <property type="match status" value="1"/>
</dbReference>
<keyword evidence="7" id="KW-0460">Magnesium</keyword>
<dbReference type="GO" id="GO:0005829">
    <property type="term" value="C:cytosol"/>
    <property type="evidence" value="ECO:0007669"/>
    <property type="project" value="TreeGrafter"/>
</dbReference>